<comment type="caution">
    <text evidence="10">The sequence shown here is derived from an EMBL/GenBank/DDBJ whole genome shotgun (WGS) entry which is preliminary data.</text>
</comment>
<evidence type="ECO:0000259" key="8">
    <source>
        <dbReference type="PROSITE" id="PS51085"/>
    </source>
</evidence>
<dbReference type="PROSITE" id="PS00197">
    <property type="entry name" value="2FE2S_FER_1"/>
    <property type="match status" value="1"/>
</dbReference>
<keyword evidence="11" id="KW-1185">Reference proteome</keyword>
<evidence type="ECO:0000256" key="6">
    <source>
        <dbReference type="ARBA" id="ARBA00023004"/>
    </source>
</evidence>
<dbReference type="Proteomes" id="UP000270471">
    <property type="component" value="Unassembled WGS sequence"/>
</dbReference>
<dbReference type="SUPFAM" id="SSF54292">
    <property type="entry name" value="2Fe-2S ferredoxin-like"/>
    <property type="match status" value="1"/>
</dbReference>
<keyword evidence="4" id="KW-0479">Metal-binding</keyword>
<dbReference type="InterPro" id="IPR001041">
    <property type="entry name" value="2Fe-2S_ferredoxin-type"/>
</dbReference>
<dbReference type="OrthoDB" id="502624at2"/>
<evidence type="ECO:0000259" key="9">
    <source>
        <dbReference type="PROSITE" id="PS51384"/>
    </source>
</evidence>
<dbReference type="PRINTS" id="PR00409">
    <property type="entry name" value="PHDIOXRDTASE"/>
</dbReference>
<keyword evidence="6" id="KW-0408">Iron</keyword>
<evidence type="ECO:0000256" key="4">
    <source>
        <dbReference type="ARBA" id="ARBA00022723"/>
    </source>
</evidence>
<protein>
    <submittedName>
        <fullName evidence="10">Oxidoreductase</fullName>
    </submittedName>
</protein>
<dbReference type="GO" id="GO:0051537">
    <property type="term" value="F:2 iron, 2 sulfur cluster binding"/>
    <property type="evidence" value="ECO:0007669"/>
    <property type="project" value="UniProtKB-KW"/>
</dbReference>
<dbReference type="InterPro" id="IPR017938">
    <property type="entry name" value="Riboflavin_synthase-like_b-brl"/>
</dbReference>
<dbReference type="Pfam" id="PF00111">
    <property type="entry name" value="Fer2"/>
    <property type="match status" value="1"/>
</dbReference>
<dbReference type="GO" id="GO:0016491">
    <property type="term" value="F:oxidoreductase activity"/>
    <property type="evidence" value="ECO:0007669"/>
    <property type="project" value="UniProtKB-KW"/>
</dbReference>
<dbReference type="InterPro" id="IPR017927">
    <property type="entry name" value="FAD-bd_FR_type"/>
</dbReference>
<dbReference type="InterPro" id="IPR036010">
    <property type="entry name" value="2Fe-2S_ferredoxin-like_sf"/>
</dbReference>
<evidence type="ECO:0000256" key="2">
    <source>
        <dbReference type="ARBA" id="ARBA00022630"/>
    </source>
</evidence>
<accession>A0A3M0HZB2</accession>
<dbReference type="PROSITE" id="PS51384">
    <property type="entry name" value="FAD_FR"/>
    <property type="match status" value="1"/>
</dbReference>
<organism evidence="10 11">
    <name type="scientific">Streptomyces shenzhenensis</name>
    <dbReference type="NCBI Taxonomy" id="943815"/>
    <lineage>
        <taxon>Bacteria</taxon>
        <taxon>Bacillati</taxon>
        <taxon>Actinomycetota</taxon>
        <taxon>Actinomycetes</taxon>
        <taxon>Kitasatosporales</taxon>
        <taxon>Streptomycetaceae</taxon>
        <taxon>Streptomyces</taxon>
    </lineage>
</organism>
<evidence type="ECO:0000256" key="5">
    <source>
        <dbReference type="ARBA" id="ARBA00023002"/>
    </source>
</evidence>
<dbReference type="InterPro" id="IPR006058">
    <property type="entry name" value="2Fe2S_fd_BS"/>
</dbReference>
<dbReference type="InterPro" id="IPR039261">
    <property type="entry name" value="FNR_nucleotide-bd"/>
</dbReference>
<keyword evidence="5" id="KW-0560">Oxidoreductase</keyword>
<dbReference type="GO" id="GO:0046872">
    <property type="term" value="F:metal ion binding"/>
    <property type="evidence" value="ECO:0007669"/>
    <property type="project" value="UniProtKB-KW"/>
</dbReference>
<dbReference type="PANTHER" id="PTHR47354">
    <property type="entry name" value="NADH OXIDOREDUCTASE HCR"/>
    <property type="match status" value="1"/>
</dbReference>
<comment type="cofactor">
    <cofactor evidence="1">
        <name>FAD</name>
        <dbReference type="ChEBI" id="CHEBI:57692"/>
    </cofactor>
</comment>
<dbReference type="Gene3D" id="3.40.50.80">
    <property type="entry name" value="Nucleotide-binding domain of ferredoxin-NADP reductase (FNR) module"/>
    <property type="match status" value="1"/>
</dbReference>
<keyword evidence="7" id="KW-0411">Iron-sulfur</keyword>
<keyword evidence="3" id="KW-0001">2Fe-2S</keyword>
<proteinExistence type="predicted"/>
<dbReference type="PANTHER" id="PTHR47354:SF1">
    <property type="entry name" value="CARNITINE MONOOXYGENASE REDUCTASE SUBUNIT"/>
    <property type="match status" value="1"/>
</dbReference>
<dbReference type="EMBL" id="PENI01000021">
    <property type="protein sequence ID" value="RMB82631.1"/>
    <property type="molecule type" value="Genomic_DNA"/>
</dbReference>
<sequence length="314" mass="33704">MSSKREFVVRGLRLEADAVLSVELTPADGGGVPHWEPGSHIDIVVGDGTSRQYSLCGEPGEGALRIAVLREPAGRGGSAWVHDQLRPGAVLSVGGPRNHFALRAARSYLFVAGGIGITPLLPMVSAAGSAAADWRLHYFGRRLATMPFRDRLGPHGDRVLLHPAEQGGRPDAAFLLDGLDDRTLIYACGPARLMQALEAGVAAHGCRDRFFTELFTAPEDETPREKGAFTVRLERSGTEFEVPAGRSALSVLTEAGFDLLKDCEEGICGSCETRVLSGEVDHRDHILTPQERAANDCMMLCVSRAAGDRLVLDL</sequence>
<evidence type="ECO:0000313" key="10">
    <source>
        <dbReference type="EMBL" id="RMB82631.1"/>
    </source>
</evidence>
<feature type="domain" description="2Fe-2S ferredoxin-type" evidence="8">
    <location>
        <begin position="229"/>
        <end position="314"/>
    </location>
</feature>
<keyword evidence="2" id="KW-0285">Flavoprotein</keyword>
<evidence type="ECO:0000256" key="3">
    <source>
        <dbReference type="ARBA" id="ARBA00022714"/>
    </source>
</evidence>
<dbReference type="CDD" id="cd06185">
    <property type="entry name" value="PDR_like"/>
    <property type="match status" value="1"/>
</dbReference>
<feature type="domain" description="FAD-binding FR-type" evidence="9">
    <location>
        <begin position="2"/>
        <end position="103"/>
    </location>
</feature>
<dbReference type="SUPFAM" id="SSF52343">
    <property type="entry name" value="Ferredoxin reductase-like, C-terminal NADP-linked domain"/>
    <property type="match status" value="1"/>
</dbReference>
<evidence type="ECO:0000313" key="11">
    <source>
        <dbReference type="Proteomes" id="UP000270471"/>
    </source>
</evidence>
<dbReference type="InterPro" id="IPR012675">
    <property type="entry name" value="Beta-grasp_dom_sf"/>
</dbReference>
<dbReference type="Gene3D" id="2.40.30.10">
    <property type="entry name" value="Translation factors"/>
    <property type="match status" value="1"/>
</dbReference>
<evidence type="ECO:0000256" key="1">
    <source>
        <dbReference type="ARBA" id="ARBA00001974"/>
    </source>
</evidence>
<dbReference type="InterPro" id="IPR050415">
    <property type="entry name" value="MRET"/>
</dbReference>
<dbReference type="Gene3D" id="3.10.20.30">
    <property type="match status" value="1"/>
</dbReference>
<evidence type="ECO:0000256" key="7">
    <source>
        <dbReference type="ARBA" id="ARBA00023014"/>
    </source>
</evidence>
<dbReference type="CDD" id="cd00207">
    <property type="entry name" value="fer2"/>
    <property type="match status" value="1"/>
</dbReference>
<reference evidence="10 11" key="1">
    <citation type="submission" date="2017-11" db="EMBL/GenBank/DDBJ databases">
        <title>Draft genome of actinobacteria isolated from guarana (Paullinia cupana (Mart.) Ducke.</title>
        <authorList>
            <person name="Siqueira K.A."/>
            <person name="Liotti R.G."/>
            <person name="Mendes T.A.O."/>
            <person name="Soares M.A."/>
        </authorList>
    </citation>
    <scope>NUCLEOTIDE SEQUENCE [LARGE SCALE GENOMIC DNA]</scope>
    <source>
        <strain evidence="10 11">193</strain>
    </source>
</reference>
<name>A0A3M0HZB2_9ACTN</name>
<dbReference type="RefSeq" id="WP_121892546.1">
    <property type="nucleotide sequence ID" value="NZ_PENI01000021.1"/>
</dbReference>
<dbReference type="SUPFAM" id="SSF63380">
    <property type="entry name" value="Riboflavin synthase domain-like"/>
    <property type="match status" value="1"/>
</dbReference>
<dbReference type="AlphaFoldDB" id="A0A3M0HZB2"/>
<dbReference type="PROSITE" id="PS51085">
    <property type="entry name" value="2FE2S_FER_2"/>
    <property type="match status" value="1"/>
</dbReference>
<gene>
    <name evidence="10" type="ORF">CTZ28_28165</name>
</gene>